<dbReference type="SUPFAM" id="SSF54001">
    <property type="entry name" value="Cysteine proteinases"/>
    <property type="match status" value="1"/>
</dbReference>
<feature type="domain" description="Peptidase C51" evidence="2">
    <location>
        <begin position="36"/>
        <end position="156"/>
    </location>
</feature>
<dbReference type="PROSITE" id="PS51257">
    <property type="entry name" value="PROKAR_LIPOPROTEIN"/>
    <property type="match status" value="1"/>
</dbReference>
<feature type="chain" id="PRO_5011005753" evidence="1">
    <location>
        <begin position="23"/>
        <end position="179"/>
    </location>
</feature>
<evidence type="ECO:0000259" key="2">
    <source>
        <dbReference type="PROSITE" id="PS50911"/>
    </source>
</evidence>
<dbReference type="InterPro" id="IPR007921">
    <property type="entry name" value="CHAP_dom"/>
</dbReference>
<sequence>MKRTLTRTAMLGLLIASLSACGARTVDDVDVTRRAGLDTGLLSQAINVATRMDSQGKRVWCVPFARNATGIQIRGDAGTWWSQAEAPYARSHEPAVGAIMAFSSSSKLNRGHLAVVSRRISDRQITIHHANWHRNKVSLDMGVIDVSEAGDWSKVRVESQPGTYGGTYPVDGFILRPRG</sequence>
<evidence type="ECO:0000313" key="3">
    <source>
        <dbReference type="EMBL" id="SLN27676.1"/>
    </source>
</evidence>
<dbReference type="OrthoDB" id="7279151at2"/>
<dbReference type="PROSITE" id="PS50911">
    <property type="entry name" value="CHAP"/>
    <property type="match status" value="1"/>
</dbReference>
<dbReference type="Proteomes" id="UP000193870">
    <property type="component" value="Unassembled WGS sequence"/>
</dbReference>
<organism evidence="3 4">
    <name type="scientific">Palleronia marisminoris</name>
    <dbReference type="NCBI Taxonomy" id="315423"/>
    <lineage>
        <taxon>Bacteria</taxon>
        <taxon>Pseudomonadati</taxon>
        <taxon>Pseudomonadota</taxon>
        <taxon>Alphaproteobacteria</taxon>
        <taxon>Rhodobacterales</taxon>
        <taxon>Roseobacteraceae</taxon>
        <taxon>Palleronia</taxon>
    </lineage>
</organism>
<dbReference type="AlphaFoldDB" id="A0A1Y5RXS2"/>
<feature type="signal peptide" evidence="1">
    <location>
        <begin position="1"/>
        <end position="22"/>
    </location>
</feature>
<dbReference type="Pfam" id="PF05257">
    <property type="entry name" value="CHAP"/>
    <property type="match status" value="1"/>
</dbReference>
<keyword evidence="4" id="KW-1185">Reference proteome</keyword>
<dbReference type="InterPro" id="IPR038765">
    <property type="entry name" value="Papain-like_cys_pep_sf"/>
</dbReference>
<keyword evidence="1" id="KW-0732">Signal</keyword>
<dbReference type="Gene3D" id="3.90.1720.10">
    <property type="entry name" value="endopeptidase domain like (from Nostoc punctiforme)"/>
    <property type="match status" value="1"/>
</dbReference>
<name>A0A1Y5RXS2_9RHOB</name>
<accession>A0A1Y5RXS2</accession>
<gene>
    <name evidence="3" type="ORF">PAM7066_01094</name>
</gene>
<proteinExistence type="predicted"/>
<evidence type="ECO:0000256" key="1">
    <source>
        <dbReference type="SAM" id="SignalP"/>
    </source>
</evidence>
<dbReference type="RefSeq" id="WP_085853109.1">
    <property type="nucleotide sequence ID" value="NZ_FOPF01000002.1"/>
</dbReference>
<dbReference type="EMBL" id="FWFV01000002">
    <property type="protein sequence ID" value="SLN27676.1"/>
    <property type="molecule type" value="Genomic_DNA"/>
</dbReference>
<dbReference type="STRING" id="315423.SAMN04488020_102187"/>
<reference evidence="3 4" key="1">
    <citation type="submission" date="2017-03" db="EMBL/GenBank/DDBJ databases">
        <authorList>
            <person name="Afonso C.L."/>
            <person name="Miller P.J."/>
            <person name="Scott M.A."/>
            <person name="Spackman E."/>
            <person name="Goraichik I."/>
            <person name="Dimitrov K.M."/>
            <person name="Suarez D.L."/>
            <person name="Swayne D.E."/>
        </authorList>
    </citation>
    <scope>NUCLEOTIDE SEQUENCE [LARGE SCALE GENOMIC DNA]</scope>
    <source>
        <strain evidence="3 4">CECT 7066</strain>
    </source>
</reference>
<protein>
    <submittedName>
        <fullName evidence="3">CHAP domain protein</fullName>
    </submittedName>
</protein>
<evidence type="ECO:0000313" key="4">
    <source>
        <dbReference type="Proteomes" id="UP000193870"/>
    </source>
</evidence>